<evidence type="ECO:0000259" key="7">
    <source>
        <dbReference type="PROSITE" id="PS50893"/>
    </source>
</evidence>
<keyword evidence="9" id="KW-1185">Reference proteome</keyword>
<dbReference type="SUPFAM" id="SSF50331">
    <property type="entry name" value="MOP-like"/>
    <property type="match status" value="1"/>
</dbReference>
<evidence type="ECO:0000256" key="4">
    <source>
        <dbReference type="ARBA" id="ARBA00022840"/>
    </source>
</evidence>
<gene>
    <name evidence="8" type="ORF">ACFOSS_07900</name>
</gene>
<dbReference type="InterPro" id="IPR012340">
    <property type="entry name" value="NA-bd_OB-fold"/>
</dbReference>
<evidence type="ECO:0000313" key="9">
    <source>
        <dbReference type="Proteomes" id="UP001595692"/>
    </source>
</evidence>
<dbReference type="RefSeq" id="WP_377151688.1">
    <property type="nucleotide sequence ID" value="NZ_JBHSAF010000007.1"/>
</dbReference>
<dbReference type="InterPro" id="IPR013611">
    <property type="entry name" value="Transp-assoc_OB_typ2"/>
</dbReference>
<dbReference type="SMART" id="SM00382">
    <property type="entry name" value="AAA"/>
    <property type="match status" value="1"/>
</dbReference>
<dbReference type="Pfam" id="PF00005">
    <property type="entry name" value="ABC_tran"/>
    <property type="match status" value="1"/>
</dbReference>
<comment type="caution">
    <text evidence="8">The sequence shown here is derived from an EMBL/GenBank/DDBJ whole genome shotgun (WGS) entry which is preliminary data.</text>
</comment>
<dbReference type="PROSITE" id="PS50893">
    <property type="entry name" value="ABC_TRANSPORTER_2"/>
    <property type="match status" value="1"/>
</dbReference>
<evidence type="ECO:0000256" key="2">
    <source>
        <dbReference type="ARBA" id="ARBA00022475"/>
    </source>
</evidence>
<proteinExistence type="predicted"/>
<dbReference type="PANTHER" id="PTHR43875">
    <property type="entry name" value="MALTODEXTRIN IMPORT ATP-BINDING PROTEIN MSMX"/>
    <property type="match status" value="1"/>
</dbReference>
<keyword evidence="5" id="KW-1278">Translocase</keyword>
<keyword evidence="3" id="KW-0547">Nucleotide-binding</keyword>
<evidence type="ECO:0000313" key="8">
    <source>
        <dbReference type="EMBL" id="MFC3913383.1"/>
    </source>
</evidence>
<sequence length="385" mass="42606">MPTIQLNHVSKTYDRGDNLSVHGLNLTIHEGEFMCLLGPSGCGKTTTLRMIAGLEHASGGEIRLGERIVDSQQAGLFVAPEQRQLGLVFQSYALWPHLTVAQNIEFGLKLRRLPRSERQHRLQTVMATLGITAYRDRYPSQLSGGQQQRVALARTLAVQPQILLLDEPLSNLDARLRLEMRAELKRLHQQCGTTMLFVTHDQWEAMALATRIAVMQGGELQQVGTPQEIYDRPANRFVAEFVGTPPINLIMLDHSTLFAELLHAYLRSLGETTAPLATVGIRPERIQIVPHPTSTAPALRPLQLKARLESILPTGGSWILEVSVAGQSLLLTTQQPPLQREGETLVITVAATDCHLFDTQGLRCELRALSTTPVAHATSPHCYQE</sequence>
<dbReference type="Gene3D" id="3.40.50.300">
    <property type="entry name" value="P-loop containing nucleotide triphosphate hydrolases"/>
    <property type="match status" value="1"/>
</dbReference>
<dbReference type="InterPro" id="IPR003439">
    <property type="entry name" value="ABC_transporter-like_ATP-bd"/>
</dbReference>
<dbReference type="GO" id="GO:0005524">
    <property type="term" value="F:ATP binding"/>
    <property type="evidence" value="ECO:0007669"/>
    <property type="project" value="UniProtKB-KW"/>
</dbReference>
<dbReference type="PROSITE" id="PS00211">
    <property type="entry name" value="ABC_TRANSPORTER_1"/>
    <property type="match status" value="1"/>
</dbReference>
<dbReference type="InterPro" id="IPR027417">
    <property type="entry name" value="P-loop_NTPase"/>
</dbReference>
<keyword evidence="2" id="KW-1003">Cell membrane</keyword>
<dbReference type="Gene3D" id="2.40.50.100">
    <property type="match status" value="1"/>
</dbReference>
<dbReference type="Gene3D" id="2.40.50.140">
    <property type="entry name" value="Nucleic acid-binding proteins"/>
    <property type="match status" value="1"/>
</dbReference>
<dbReference type="InterPro" id="IPR008995">
    <property type="entry name" value="Mo/tungstate-bd_C_term_dom"/>
</dbReference>
<accession>A0ABV8CMN7</accession>
<keyword evidence="6" id="KW-0472">Membrane</keyword>
<dbReference type="PANTHER" id="PTHR43875:SF15">
    <property type="entry name" value="TREHALOSE IMPORT ATP-BINDING PROTEIN SUGC"/>
    <property type="match status" value="1"/>
</dbReference>
<dbReference type="SUPFAM" id="SSF52540">
    <property type="entry name" value="P-loop containing nucleoside triphosphate hydrolases"/>
    <property type="match status" value="1"/>
</dbReference>
<keyword evidence="4 8" id="KW-0067">ATP-binding</keyword>
<name>A0ABV8CMN7_9GAMM</name>
<evidence type="ECO:0000256" key="6">
    <source>
        <dbReference type="ARBA" id="ARBA00023136"/>
    </source>
</evidence>
<dbReference type="InterPro" id="IPR003593">
    <property type="entry name" value="AAA+_ATPase"/>
</dbReference>
<evidence type="ECO:0000256" key="5">
    <source>
        <dbReference type="ARBA" id="ARBA00022967"/>
    </source>
</evidence>
<dbReference type="InterPro" id="IPR017871">
    <property type="entry name" value="ABC_transporter-like_CS"/>
</dbReference>
<evidence type="ECO:0000256" key="1">
    <source>
        <dbReference type="ARBA" id="ARBA00022448"/>
    </source>
</evidence>
<dbReference type="InterPro" id="IPR047641">
    <property type="entry name" value="ABC_transpr_MalK/UgpC-like"/>
</dbReference>
<dbReference type="Pfam" id="PF08402">
    <property type="entry name" value="TOBE_2"/>
    <property type="match status" value="1"/>
</dbReference>
<dbReference type="EMBL" id="JBHSAF010000007">
    <property type="protein sequence ID" value="MFC3913383.1"/>
    <property type="molecule type" value="Genomic_DNA"/>
</dbReference>
<dbReference type="Proteomes" id="UP001595692">
    <property type="component" value="Unassembled WGS sequence"/>
</dbReference>
<keyword evidence="1" id="KW-0813">Transport</keyword>
<protein>
    <submittedName>
        <fullName evidence="8">ABC transporter ATP-binding protein</fullName>
    </submittedName>
</protein>
<evidence type="ECO:0000256" key="3">
    <source>
        <dbReference type="ARBA" id="ARBA00022741"/>
    </source>
</evidence>
<organism evidence="8 9">
    <name type="scientific">Pseudaeromonas sharmana</name>
    <dbReference type="NCBI Taxonomy" id="328412"/>
    <lineage>
        <taxon>Bacteria</taxon>
        <taxon>Pseudomonadati</taxon>
        <taxon>Pseudomonadota</taxon>
        <taxon>Gammaproteobacteria</taxon>
        <taxon>Aeromonadales</taxon>
        <taxon>Aeromonadaceae</taxon>
        <taxon>Pseudaeromonas</taxon>
    </lineage>
</organism>
<feature type="domain" description="ABC transporter" evidence="7">
    <location>
        <begin position="4"/>
        <end position="242"/>
    </location>
</feature>
<reference evidence="9" key="1">
    <citation type="journal article" date="2019" name="Int. J. Syst. Evol. Microbiol.">
        <title>The Global Catalogue of Microorganisms (GCM) 10K type strain sequencing project: providing services to taxonomists for standard genome sequencing and annotation.</title>
        <authorList>
            <consortium name="The Broad Institute Genomics Platform"/>
            <consortium name="The Broad Institute Genome Sequencing Center for Infectious Disease"/>
            <person name="Wu L."/>
            <person name="Ma J."/>
        </authorList>
    </citation>
    <scope>NUCLEOTIDE SEQUENCE [LARGE SCALE GENOMIC DNA]</scope>
    <source>
        <strain evidence="9">CCUG 54939</strain>
    </source>
</reference>